<evidence type="ECO:0000313" key="6">
    <source>
        <dbReference type="Proteomes" id="UP000295280"/>
    </source>
</evidence>
<keyword evidence="3" id="KW-0804">Transcription</keyword>
<reference evidence="5 6" key="1">
    <citation type="submission" date="2019-01" db="EMBL/GenBank/DDBJ databases">
        <title>Draft genome sequences of the type strains of six Macrococcus species.</title>
        <authorList>
            <person name="Mazhar S."/>
            <person name="Altermann E."/>
            <person name="Hill C."/>
            <person name="Mcauliffe O."/>
        </authorList>
    </citation>
    <scope>NUCLEOTIDE SEQUENCE [LARGE SCALE GENOMIC DNA]</scope>
    <source>
        <strain evidence="5 6">ATCC 51828</strain>
    </source>
</reference>
<evidence type="ECO:0000313" key="5">
    <source>
        <dbReference type="EMBL" id="TDM02319.1"/>
    </source>
</evidence>
<keyword evidence="6" id="KW-1185">Reference proteome</keyword>
<keyword evidence="2" id="KW-0238">DNA-binding</keyword>
<dbReference type="PANTHER" id="PTHR42756">
    <property type="entry name" value="TRANSCRIPTIONAL REGULATOR, MARR"/>
    <property type="match status" value="1"/>
</dbReference>
<gene>
    <name evidence="5" type="ORF">ERX40_07125</name>
</gene>
<dbReference type="PROSITE" id="PS50995">
    <property type="entry name" value="HTH_MARR_2"/>
    <property type="match status" value="1"/>
</dbReference>
<dbReference type="SMART" id="SM00347">
    <property type="entry name" value="HTH_MARR"/>
    <property type="match status" value="1"/>
</dbReference>
<dbReference type="GO" id="GO:0003700">
    <property type="term" value="F:DNA-binding transcription factor activity"/>
    <property type="evidence" value="ECO:0007669"/>
    <property type="project" value="InterPro"/>
</dbReference>
<keyword evidence="1" id="KW-0805">Transcription regulation</keyword>
<evidence type="ECO:0000256" key="2">
    <source>
        <dbReference type="ARBA" id="ARBA00023125"/>
    </source>
</evidence>
<name>A0A9Q8CKJ3_9STAP</name>
<dbReference type="Gene3D" id="1.10.10.10">
    <property type="entry name" value="Winged helix-like DNA-binding domain superfamily/Winged helix DNA-binding domain"/>
    <property type="match status" value="1"/>
</dbReference>
<protein>
    <submittedName>
        <fullName evidence="5">MarR family transcriptional regulator</fullName>
    </submittedName>
</protein>
<dbReference type="Pfam" id="PF12802">
    <property type="entry name" value="MarR_2"/>
    <property type="match status" value="1"/>
</dbReference>
<dbReference type="InterPro" id="IPR036390">
    <property type="entry name" value="WH_DNA-bd_sf"/>
</dbReference>
<dbReference type="OrthoDB" id="2734388at2"/>
<organism evidence="5 6">
    <name type="scientific">Macrococcus carouselicus</name>
    <dbReference type="NCBI Taxonomy" id="69969"/>
    <lineage>
        <taxon>Bacteria</taxon>
        <taxon>Bacillati</taxon>
        <taxon>Bacillota</taxon>
        <taxon>Bacilli</taxon>
        <taxon>Bacillales</taxon>
        <taxon>Staphylococcaceae</taxon>
        <taxon>Macrococcus</taxon>
    </lineage>
</organism>
<sequence length="147" mass="17318">MEQTQKFFDLLLDIRRLYVEDMNALLTTHQLSSAQWLIFKEIAKKEPTTLVEVARSRKIEKPTATKVIHKLIELNLIQTSEGKDKREKILNLTDFGKQHYEMMLKDVIQKQKDISGEIEELQVVTEQLEKIYKHLESGKEERIGRTH</sequence>
<accession>A0A9Q8CKJ3</accession>
<dbReference type="InterPro" id="IPR000835">
    <property type="entry name" value="HTH_MarR-typ"/>
</dbReference>
<evidence type="ECO:0000259" key="4">
    <source>
        <dbReference type="PROSITE" id="PS50995"/>
    </source>
</evidence>
<dbReference type="GO" id="GO:0003677">
    <property type="term" value="F:DNA binding"/>
    <property type="evidence" value="ECO:0007669"/>
    <property type="project" value="UniProtKB-KW"/>
</dbReference>
<proteinExistence type="predicted"/>
<dbReference type="Proteomes" id="UP000295280">
    <property type="component" value="Unassembled WGS sequence"/>
</dbReference>
<dbReference type="PANTHER" id="PTHR42756:SF1">
    <property type="entry name" value="TRANSCRIPTIONAL REPRESSOR OF EMRAB OPERON"/>
    <property type="match status" value="1"/>
</dbReference>
<evidence type="ECO:0000256" key="3">
    <source>
        <dbReference type="ARBA" id="ARBA00023163"/>
    </source>
</evidence>
<evidence type="ECO:0000256" key="1">
    <source>
        <dbReference type="ARBA" id="ARBA00023015"/>
    </source>
</evidence>
<dbReference type="InterPro" id="IPR036388">
    <property type="entry name" value="WH-like_DNA-bd_sf"/>
</dbReference>
<comment type="caution">
    <text evidence="5">The sequence shown here is derived from an EMBL/GenBank/DDBJ whole genome shotgun (WGS) entry which is preliminary data.</text>
</comment>
<dbReference type="RefSeq" id="WP_133417805.1">
    <property type="nucleotide sequence ID" value="NZ_SCWD01000002.1"/>
</dbReference>
<feature type="domain" description="HTH marR-type" evidence="4">
    <location>
        <begin position="4"/>
        <end position="133"/>
    </location>
</feature>
<dbReference type="EMBL" id="SCWD01000002">
    <property type="protein sequence ID" value="TDM02319.1"/>
    <property type="molecule type" value="Genomic_DNA"/>
</dbReference>
<dbReference type="SUPFAM" id="SSF46785">
    <property type="entry name" value="Winged helix' DNA-binding domain"/>
    <property type="match status" value="1"/>
</dbReference>
<dbReference type="AlphaFoldDB" id="A0A9Q8CKJ3"/>